<evidence type="ECO:0000313" key="3">
    <source>
        <dbReference type="Proteomes" id="UP000219452"/>
    </source>
</evidence>
<feature type="compositionally biased region" description="Polar residues" evidence="1">
    <location>
        <begin position="1"/>
        <end position="22"/>
    </location>
</feature>
<reference evidence="3" key="1">
    <citation type="submission" date="2017-09" db="EMBL/GenBank/DDBJ databases">
        <authorList>
            <person name="Varghese N."/>
            <person name="Submissions S."/>
        </authorList>
    </citation>
    <scope>NUCLEOTIDE SEQUENCE [LARGE SCALE GENOMIC DNA]</scope>
    <source>
        <strain evidence="3">DSM 29961</strain>
    </source>
</reference>
<evidence type="ECO:0000313" key="2">
    <source>
        <dbReference type="EMBL" id="SOD92542.1"/>
    </source>
</evidence>
<proteinExistence type="predicted"/>
<dbReference type="AlphaFoldDB" id="A0A286GAM3"/>
<gene>
    <name evidence="2" type="ORF">SAMN06269250_4032</name>
</gene>
<keyword evidence="3" id="KW-1185">Reference proteome</keyword>
<organism evidence="2 3">
    <name type="scientific">Spirosoma fluviale</name>
    <dbReference type="NCBI Taxonomy" id="1597977"/>
    <lineage>
        <taxon>Bacteria</taxon>
        <taxon>Pseudomonadati</taxon>
        <taxon>Bacteroidota</taxon>
        <taxon>Cytophagia</taxon>
        <taxon>Cytophagales</taxon>
        <taxon>Cytophagaceae</taxon>
        <taxon>Spirosoma</taxon>
    </lineage>
</organism>
<protein>
    <submittedName>
        <fullName evidence="2">Uncharacterized protein</fullName>
    </submittedName>
</protein>
<sequence length="128" mass="14896">MSCESTSKNQSPSDSRYRTLTSADLRGKTFEGKLHPKTSVHQENKTLEKIGDQARIKYQFKGNNEVSYRIDLESMANELVFSWHLDGDSLTFEQSKNGQAQRIQYLIRRSINGFTLENDEYFIYLMEN</sequence>
<dbReference type="RefSeq" id="WP_144035945.1">
    <property type="nucleotide sequence ID" value="NZ_OCNH01000003.1"/>
</dbReference>
<dbReference type="EMBL" id="OCNH01000003">
    <property type="protein sequence ID" value="SOD92542.1"/>
    <property type="molecule type" value="Genomic_DNA"/>
</dbReference>
<dbReference type="Proteomes" id="UP000219452">
    <property type="component" value="Unassembled WGS sequence"/>
</dbReference>
<name>A0A286GAM3_9BACT</name>
<feature type="region of interest" description="Disordered" evidence="1">
    <location>
        <begin position="1"/>
        <end position="23"/>
    </location>
</feature>
<evidence type="ECO:0000256" key="1">
    <source>
        <dbReference type="SAM" id="MobiDB-lite"/>
    </source>
</evidence>
<accession>A0A286GAM3</accession>